<name>A0A316IM45_9PSEU</name>
<dbReference type="Proteomes" id="UP000246005">
    <property type="component" value="Unassembled WGS sequence"/>
</dbReference>
<evidence type="ECO:0000313" key="1">
    <source>
        <dbReference type="EMBL" id="PWK91508.1"/>
    </source>
</evidence>
<proteinExistence type="predicted"/>
<dbReference type="EMBL" id="QGHB01000001">
    <property type="protein sequence ID" value="PWK91508.1"/>
    <property type="molecule type" value="Genomic_DNA"/>
</dbReference>
<evidence type="ECO:0000313" key="2">
    <source>
        <dbReference type="Proteomes" id="UP000246005"/>
    </source>
</evidence>
<protein>
    <submittedName>
        <fullName evidence="1">Uncharacterized protein</fullName>
    </submittedName>
</protein>
<accession>A0A316IM45</accession>
<dbReference type="AlphaFoldDB" id="A0A316IM45"/>
<organism evidence="1 2">
    <name type="scientific">Lentzea atacamensis</name>
    <dbReference type="NCBI Taxonomy" id="531938"/>
    <lineage>
        <taxon>Bacteria</taxon>
        <taxon>Bacillati</taxon>
        <taxon>Actinomycetota</taxon>
        <taxon>Actinomycetes</taxon>
        <taxon>Pseudonocardiales</taxon>
        <taxon>Pseudonocardiaceae</taxon>
        <taxon>Lentzea</taxon>
    </lineage>
</organism>
<reference evidence="1 2" key="1">
    <citation type="submission" date="2018-05" db="EMBL/GenBank/DDBJ databases">
        <title>Genomic Encyclopedia of Type Strains, Phase IV (KMG-IV): sequencing the most valuable type-strain genomes for metagenomic binning, comparative biology and taxonomic classification.</title>
        <authorList>
            <person name="Goeker M."/>
        </authorList>
    </citation>
    <scope>NUCLEOTIDE SEQUENCE [LARGE SCALE GENOMIC DNA]</scope>
    <source>
        <strain evidence="1 2">DSM 45480</strain>
    </source>
</reference>
<comment type="caution">
    <text evidence="1">The sequence shown here is derived from an EMBL/GenBank/DDBJ whole genome shotgun (WGS) entry which is preliminary data.</text>
</comment>
<sequence length="37" mass="4260">MQRVDVPEVTGLDEDANLFLRFTNRGVEDRLARIELA</sequence>
<gene>
    <name evidence="1" type="ORF">C8D88_1011546</name>
</gene>